<dbReference type="GO" id="GO:0043565">
    <property type="term" value="F:sequence-specific DNA binding"/>
    <property type="evidence" value="ECO:0007669"/>
    <property type="project" value="InterPro"/>
</dbReference>
<dbReference type="Gene3D" id="1.10.10.60">
    <property type="entry name" value="Homeodomain-like"/>
    <property type="match status" value="2"/>
</dbReference>
<keyword evidence="4" id="KW-0804">Transcription</keyword>
<dbReference type="PROSITE" id="PS01124">
    <property type="entry name" value="HTH_ARAC_FAMILY_2"/>
    <property type="match status" value="1"/>
</dbReference>
<accession>A0A9D2NEL8</accession>
<gene>
    <name evidence="9" type="ORF">H9761_03625</name>
</gene>
<dbReference type="Gene3D" id="3.40.50.2300">
    <property type="match status" value="1"/>
</dbReference>
<evidence type="ECO:0000256" key="5">
    <source>
        <dbReference type="ARBA" id="ARBA00024867"/>
    </source>
</evidence>
<dbReference type="CDD" id="cd17536">
    <property type="entry name" value="REC_YesN-like"/>
    <property type="match status" value="1"/>
</dbReference>
<evidence type="ECO:0000256" key="6">
    <source>
        <dbReference type="PROSITE-ProRule" id="PRU00169"/>
    </source>
</evidence>
<reference evidence="9" key="2">
    <citation type="submission" date="2021-04" db="EMBL/GenBank/DDBJ databases">
        <authorList>
            <person name="Gilroy R."/>
        </authorList>
    </citation>
    <scope>NUCLEOTIDE SEQUENCE</scope>
    <source>
        <strain evidence="9">USAMLcec2-132</strain>
    </source>
</reference>
<organism evidence="9 10">
    <name type="scientific">Candidatus Eisenbergiella merdavium</name>
    <dbReference type="NCBI Taxonomy" id="2838551"/>
    <lineage>
        <taxon>Bacteria</taxon>
        <taxon>Bacillati</taxon>
        <taxon>Bacillota</taxon>
        <taxon>Clostridia</taxon>
        <taxon>Lachnospirales</taxon>
        <taxon>Lachnospiraceae</taxon>
        <taxon>Eisenbergiella</taxon>
    </lineage>
</organism>
<dbReference type="AlphaFoldDB" id="A0A9D2NEL8"/>
<dbReference type="GO" id="GO:0000160">
    <property type="term" value="P:phosphorelay signal transduction system"/>
    <property type="evidence" value="ECO:0007669"/>
    <property type="project" value="InterPro"/>
</dbReference>
<keyword evidence="3" id="KW-0238">DNA-binding</keyword>
<feature type="domain" description="Response regulatory" evidence="8">
    <location>
        <begin position="3"/>
        <end position="119"/>
    </location>
</feature>
<evidence type="ECO:0000313" key="10">
    <source>
        <dbReference type="Proteomes" id="UP000823891"/>
    </source>
</evidence>
<dbReference type="Pfam" id="PF00072">
    <property type="entry name" value="Response_reg"/>
    <property type="match status" value="1"/>
</dbReference>
<evidence type="ECO:0000259" key="7">
    <source>
        <dbReference type="PROSITE" id="PS01124"/>
    </source>
</evidence>
<comment type="caution">
    <text evidence="9">The sequence shown here is derived from an EMBL/GenBank/DDBJ whole genome shotgun (WGS) entry which is preliminary data.</text>
</comment>
<protein>
    <recommendedName>
        <fullName evidence="1">Stage 0 sporulation protein A homolog</fullName>
    </recommendedName>
</protein>
<keyword evidence="2" id="KW-0805">Transcription regulation</keyword>
<dbReference type="EMBL" id="DWWS01000016">
    <property type="protein sequence ID" value="HJC22776.1"/>
    <property type="molecule type" value="Genomic_DNA"/>
</dbReference>
<dbReference type="InterPro" id="IPR011006">
    <property type="entry name" value="CheY-like_superfamily"/>
</dbReference>
<evidence type="ECO:0000313" key="9">
    <source>
        <dbReference type="EMBL" id="HJC22776.1"/>
    </source>
</evidence>
<dbReference type="InterPro" id="IPR020449">
    <property type="entry name" value="Tscrpt_reg_AraC-type_HTH"/>
</dbReference>
<dbReference type="PROSITE" id="PS50110">
    <property type="entry name" value="RESPONSE_REGULATORY"/>
    <property type="match status" value="1"/>
</dbReference>
<feature type="domain" description="HTH araC/xylS-type" evidence="7">
    <location>
        <begin position="185"/>
        <end position="283"/>
    </location>
</feature>
<dbReference type="PANTHER" id="PTHR43280">
    <property type="entry name" value="ARAC-FAMILY TRANSCRIPTIONAL REGULATOR"/>
    <property type="match status" value="1"/>
</dbReference>
<evidence type="ECO:0000256" key="3">
    <source>
        <dbReference type="ARBA" id="ARBA00023125"/>
    </source>
</evidence>
<name>A0A9D2NEL8_9FIRM</name>
<proteinExistence type="predicted"/>
<dbReference type="InterPro" id="IPR018060">
    <property type="entry name" value="HTH_AraC"/>
</dbReference>
<dbReference type="SUPFAM" id="SSF46689">
    <property type="entry name" value="Homeodomain-like"/>
    <property type="match status" value="2"/>
</dbReference>
<evidence type="ECO:0000256" key="4">
    <source>
        <dbReference type="ARBA" id="ARBA00023163"/>
    </source>
</evidence>
<keyword evidence="6" id="KW-0597">Phosphoprotein</keyword>
<dbReference type="Proteomes" id="UP000823891">
    <property type="component" value="Unassembled WGS sequence"/>
</dbReference>
<dbReference type="InterPro" id="IPR001789">
    <property type="entry name" value="Sig_transdc_resp-reg_receiver"/>
</dbReference>
<dbReference type="Pfam" id="PF12833">
    <property type="entry name" value="HTH_18"/>
    <property type="match status" value="1"/>
</dbReference>
<dbReference type="SMART" id="SM00342">
    <property type="entry name" value="HTH_ARAC"/>
    <property type="match status" value="1"/>
</dbReference>
<evidence type="ECO:0000259" key="8">
    <source>
        <dbReference type="PROSITE" id="PS50110"/>
    </source>
</evidence>
<evidence type="ECO:0000256" key="2">
    <source>
        <dbReference type="ARBA" id="ARBA00023015"/>
    </source>
</evidence>
<dbReference type="SMART" id="SM00448">
    <property type="entry name" value="REC"/>
    <property type="match status" value="1"/>
</dbReference>
<feature type="modified residue" description="4-aspartylphosphate" evidence="6">
    <location>
        <position position="54"/>
    </location>
</feature>
<evidence type="ECO:0000256" key="1">
    <source>
        <dbReference type="ARBA" id="ARBA00018672"/>
    </source>
</evidence>
<dbReference type="InterPro" id="IPR009057">
    <property type="entry name" value="Homeodomain-like_sf"/>
</dbReference>
<comment type="function">
    <text evidence="5">May play the central regulatory role in sporulation. It may be an element of the effector pathway responsible for the activation of sporulation genes in response to nutritional stress. Spo0A may act in concert with spo0H (a sigma factor) to control the expression of some genes that are critical to the sporulation process.</text>
</comment>
<dbReference type="PRINTS" id="PR00032">
    <property type="entry name" value="HTHARAC"/>
</dbReference>
<dbReference type="SUPFAM" id="SSF52172">
    <property type="entry name" value="CheY-like"/>
    <property type="match status" value="1"/>
</dbReference>
<reference evidence="9" key="1">
    <citation type="journal article" date="2021" name="PeerJ">
        <title>Extensive microbial diversity within the chicken gut microbiome revealed by metagenomics and culture.</title>
        <authorList>
            <person name="Gilroy R."/>
            <person name="Ravi A."/>
            <person name="Getino M."/>
            <person name="Pursley I."/>
            <person name="Horton D.L."/>
            <person name="Alikhan N.F."/>
            <person name="Baker D."/>
            <person name="Gharbi K."/>
            <person name="Hall N."/>
            <person name="Watson M."/>
            <person name="Adriaenssens E.M."/>
            <person name="Foster-Nyarko E."/>
            <person name="Jarju S."/>
            <person name="Secka A."/>
            <person name="Antonio M."/>
            <person name="Oren A."/>
            <person name="Chaudhuri R.R."/>
            <person name="La Ragione R."/>
            <person name="Hildebrand F."/>
            <person name="Pallen M.J."/>
        </authorList>
    </citation>
    <scope>NUCLEOTIDE SEQUENCE</scope>
    <source>
        <strain evidence="9">USAMLcec2-132</strain>
    </source>
</reference>
<dbReference type="PANTHER" id="PTHR43280:SF28">
    <property type="entry name" value="HTH-TYPE TRANSCRIPTIONAL ACTIVATOR RHAS"/>
    <property type="match status" value="1"/>
</dbReference>
<dbReference type="GO" id="GO:0003700">
    <property type="term" value="F:DNA-binding transcription factor activity"/>
    <property type="evidence" value="ECO:0007669"/>
    <property type="project" value="InterPro"/>
</dbReference>
<sequence>MIHTLIADDSKTELDVLLFLIEKNSLPLNAVTASNGEEALAALKKESFDLLITDIRMPFLDGLTLAKEALRLCPHIKIVISSGYQDFSYAKTAISLGVKEYLLKPVNPEEFTELILQLVKQIEKEQLLRIPLQAAVTDDASPRSLHALVEYMTSELSGSRQAGHSDNAAAAPGISGLDSSNGKVRFICDYISAHYSEDLSLESLADMVYIHPDYLSRMFKKETGMNLNRYIKNIRMNMACHLLENSQQKITAISAAVGYQNCAYFIRTFTGTFGISPEKYRQKNSRKQGGPNT</sequence>